<dbReference type="Pfam" id="PF00512">
    <property type="entry name" value="HisKA"/>
    <property type="match status" value="1"/>
</dbReference>
<dbReference type="SUPFAM" id="SSF55781">
    <property type="entry name" value="GAF domain-like"/>
    <property type="match status" value="1"/>
</dbReference>
<protein>
    <recommendedName>
        <fullName evidence="2">histidine kinase</fullName>
        <ecNumber evidence="2">2.7.13.3</ecNumber>
    </recommendedName>
</protein>
<evidence type="ECO:0000259" key="6">
    <source>
        <dbReference type="PROSITE" id="PS50109"/>
    </source>
</evidence>
<dbReference type="EMBL" id="CP042831">
    <property type="protein sequence ID" value="QEE50595.1"/>
    <property type="molecule type" value="Genomic_DNA"/>
</dbReference>
<dbReference type="Pfam" id="PF01590">
    <property type="entry name" value="GAF"/>
    <property type="match status" value="1"/>
</dbReference>
<dbReference type="GO" id="GO:0000155">
    <property type="term" value="F:phosphorelay sensor kinase activity"/>
    <property type="evidence" value="ECO:0007669"/>
    <property type="project" value="InterPro"/>
</dbReference>
<dbReference type="InterPro" id="IPR052162">
    <property type="entry name" value="Sensor_kinase/Photoreceptor"/>
</dbReference>
<dbReference type="PROSITE" id="PS50109">
    <property type="entry name" value="HIS_KIN"/>
    <property type="match status" value="1"/>
</dbReference>
<dbReference type="SMART" id="SM00065">
    <property type="entry name" value="GAF"/>
    <property type="match status" value="1"/>
</dbReference>
<dbReference type="Proteomes" id="UP000321222">
    <property type="component" value="Chromosome"/>
</dbReference>
<dbReference type="InterPro" id="IPR005467">
    <property type="entry name" value="His_kinase_dom"/>
</dbReference>
<evidence type="ECO:0000256" key="1">
    <source>
        <dbReference type="ARBA" id="ARBA00000085"/>
    </source>
</evidence>
<keyword evidence="8" id="KW-1185">Reference proteome</keyword>
<dbReference type="SUPFAM" id="SSF55874">
    <property type="entry name" value="ATPase domain of HSP90 chaperone/DNA topoisomerase II/histidine kinase"/>
    <property type="match status" value="1"/>
</dbReference>
<evidence type="ECO:0000256" key="4">
    <source>
        <dbReference type="ARBA" id="ARBA00022679"/>
    </source>
</evidence>
<dbReference type="Pfam" id="PF02518">
    <property type="entry name" value="HATPase_c"/>
    <property type="match status" value="1"/>
</dbReference>
<dbReference type="Gene3D" id="3.30.565.10">
    <property type="entry name" value="Histidine kinase-like ATPase, C-terminal domain"/>
    <property type="match status" value="1"/>
</dbReference>
<evidence type="ECO:0000256" key="3">
    <source>
        <dbReference type="ARBA" id="ARBA00022553"/>
    </source>
</evidence>
<dbReference type="PRINTS" id="PR00344">
    <property type="entry name" value="BCTRLSENSOR"/>
</dbReference>
<keyword evidence="3" id="KW-0597">Phosphoprotein</keyword>
<dbReference type="InterPro" id="IPR036890">
    <property type="entry name" value="HATPase_C_sf"/>
</dbReference>
<dbReference type="OrthoDB" id="9124519at2"/>
<dbReference type="InterPro" id="IPR004358">
    <property type="entry name" value="Sig_transdc_His_kin-like_C"/>
</dbReference>
<dbReference type="PANTHER" id="PTHR43304:SF1">
    <property type="entry name" value="PAC DOMAIN-CONTAINING PROTEIN"/>
    <property type="match status" value="1"/>
</dbReference>
<keyword evidence="5" id="KW-0418">Kinase</keyword>
<organism evidence="7 8">
    <name type="scientific">Flavobacterium alkalisoli</name>
    <dbReference type="NCBI Taxonomy" id="2602769"/>
    <lineage>
        <taxon>Bacteria</taxon>
        <taxon>Pseudomonadati</taxon>
        <taxon>Bacteroidota</taxon>
        <taxon>Flavobacteriia</taxon>
        <taxon>Flavobacteriales</taxon>
        <taxon>Flavobacteriaceae</taxon>
        <taxon>Flavobacterium</taxon>
    </lineage>
</organism>
<evidence type="ECO:0000313" key="8">
    <source>
        <dbReference type="Proteomes" id="UP000321222"/>
    </source>
</evidence>
<name>A0A5B9FUB8_9FLAO</name>
<dbReference type="AlphaFoldDB" id="A0A5B9FUB8"/>
<dbReference type="EC" id="2.7.13.3" evidence="2"/>
<dbReference type="KEGG" id="fak:FUA48_13725"/>
<reference evidence="7 8" key="1">
    <citation type="submission" date="2019-08" db="EMBL/GenBank/DDBJ databases">
        <title>Flavobacterium alkalisoli sp. nov., isolated from rhizosphere soil of Suaeda salsa.</title>
        <authorList>
            <person name="Sun J.-Q."/>
            <person name="Xu L."/>
        </authorList>
    </citation>
    <scope>NUCLEOTIDE SEQUENCE [LARGE SCALE GENOMIC DNA]</scope>
    <source>
        <strain evidence="7 8">XS-5</strain>
    </source>
</reference>
<dbReference type="InterPro" id="IPR003018">
    <property type="entry name" value="GAF"/>
</dbReference>
<accession>A0A5B9FUB8</accession>
<feature type="domain" description="Histidine kinase" evidence="6">
    <location>
        <begin position="210"/>
        <end position="435"/>
    </location>
</feature>
<dbReference type="SUPFAM" id="SSF47384">
    <property type="entry name" value="Homodimeric domain of signal transducing histidine kinase"/>
    <property type="match status" value="1"/>
</dbReference>
<dbReference type="InterPro" id="IPR003661">
    <property type="entry name" value="HisK_dim/P_dom"/>
</dbReference>
<dbReference type="SMART" id="SM00388">
    <property type="entry name" value="HisKA"/>
    <property type="match status" value="1"/>
</dbReference>
<dbReference type="PANTHER" id="PTHR43304">
    <property type="entry name" value="PHYTOCHROME-LIKE PROTEIN CPH1"/>
    <property type="match status" value="1"/>
</dbReference>
<evidence type="ECO:0000313" key="7">
    <source>
        <dbReference type="EMBL" id="QEE50595.1"/>
    </source>
</evidence>
<gene>
    <name evidence="7" type="ORF">FUA48_13725</name>
</gene>
<dbReference type="Gene3D" id="3.30.450.40">
    <property type="match status" value="1"/>
</dbReference>
<dbReference type="InterPro" id="IPR003594">
    <property type="entry name" value="HATPase_dom"/>
</dbReference>
<dbReference type="CDD" id="cd00082">
    <property type="entry name" value="HisKA"/>
    <property type="match status" value="1"/>
</dbReference>
<dbReference type="InterPro" id="IPR036097">
    <property type="entry name" value="HisK_dim/P_sf"/>
</dbReference>
<evidence type="ECO:0000256" key="2">
    <source>
        <dbReference type="ARBA" id="ARBA00012438"/>
    </source>
</evidence>
<proteinExistence type="predicted"/>
<dbReference type="InterPro" id="IPR029016">
    <property type="entry name" value="GAF-like_dom_sf"/>
</dbReference>
<sequence>MHMKHLPLHLQKDINDISQISAIPIMLNVICQTTGMGFAAVARVTEEHWITCSVRDDIGFGLKPGDELEIKTTICDEIRQSGEGVIIDSVKDHPHFCSHHTPLMYGFQSYISIPIFKNDGSFFGTLCAIDPNPNIVTSEAVTGMFKLFASLISFHLNTLDSVRNIESQFIAEKVFNIQLEKKVFERTQQLEKSNKELIKINKELQSFNYISSHDLQEPLRKIQTIASLIEEREIDNLTERGKDYFNRIRMSAAKMQELISDLLKYSKTNPDENNFKNIDLNSITKEIIQDLEEVIRRKEANIVIDVKHKINALDFQVKQLLFNLISNALKFIKTNNKPIIKVSDKIGLGKSFDIDNLIPNVEYCCITIEDNGIGFEQKYSAKIFELFQSLHQRSKYEGTGIGLTIVKKIVENHNGIITAHGEPDKGAVFSVYLPQ</sequence>
<comment type="catalytic activity">
    <reaction evidence="1">
        <text>ATP + protein L-histidine = ADP + protein N-phospho-L-histidine.</text>
        <dbReference type="EC" id="2.7.13.3"/>
    </reaction>
</comment>
<evidence type="ECO:0000256" key="5">
    <source>
        <dbReference type="ARBA" id="ARBA00022777"/>
    </source>
</evidence>
<dbReference type="SMART" id="SM00387">
    <property type="entry name" value="HATPase_c"/>
    <property type="match status" value="1"/>
</dbReference>
<dbReference type="Gene3D" id="1.10.287.130">
    <property type="match status" value="1"/>
</dbReference>
<keyword evidence="4" id="KW-0808">Transferase</keyword>